<reference evidence="3" key="1">
    <citation type="submission" date="2016-10" db="EMBL/GenBank/DDBJ databases">
        <authorList>
            <person name="Varghese N."/>
            <person name="Submissions S."/>
        </authorList>
    </citation>
    <scope>NUCLEOTIDE SEQUENCE [LARGE SCALE GENOMIC DNA]</scope>
    <source>
        <strain evidence="3">DSM 45419</strain>
    </source>
</reference>
<dbReference type="STRING" id="1137991.SAMN05660642_02754"/>
<gene>
    <name evidence="2" type="ORF">SAMN05660642_02754</name>
</gene>
<dbReference type="RefSeq" id="WP_245700398.1">
    <property type="nucleotide sequence ID" value="NZ_FNHE01000006.1"/>
</dbReference>
<dbReference type="InterPro" id="IPR025736">
    <property type="entry name" value="PucR_C-HTH_dom"/>
</dbReference>
<name>A0A1G9U2T7_9ACTN</name>
<evidence type="ECO:0000259" key="1">
    <source>
        <dbReference type="Pfam" id="PF13556"/>
    </source>
</evidence>
<dbReference type="EMBL" id="FNHE01000006">
    <property type="protein sequence ID" value="SDM54307.1"/>
    <property type="molecule type" value="Genomic_DNA"/>
</dbReference>
<protein>
    <submittedName>
        <fullName evidence="2">PucR C-terminal helix-turn-helix domain-containing protein</fullName>
    </submittedName>
</protein>
<dbReference type="PANTHER" id="PTHR33744">
    <property type="entry name" value="CARBOHYDRATE DIACID REGULATOR"/>
    <property type="match status" value="1"/>
</dbReference>
<dbReference type="PANTHER" id="PTHR33744:SF1">
    <property type="entry name" value="DNA-BINDING TRANSCRIPTIONAL ACTIVATOR ADER"/>
    <property type="match status" value="1"/>
</dbReference>
<organism evidence="2 3">
    <name type="scientific">Geodermatophilus siccatus</name>
    <dbReference type="NCBI Taxonomy" id="1137991"/>
    <lineage>
        <taxon>Bacteria</taxon>
        <taxon>Bacillati</taxon>
        <taxon>Actinomycetota</taxon>
        <taxon>Actinomycetes</taxon>
        <taxon>Geodermatophilales</taxon>
        <taxon>Geodermatophilaceae</taxon>
        <taxon>Geodermatophilus</taxon>
    </lineage>
</organism>
<dbReference type="AlphaFoldDB" id="A0A1G9U2T7"/>
<accession>A0A1G9U2T7</accession>
<dbReference type="InterPro" id="IPR051448">
    <property type="entry name" value="CdaR-like_regulators"/>
</dbReference>
<feature type="domain" description="PucR C-terminal helix-turn-helix" evidence="1">
    <location>
        <begin position="2"/>
        <end position="59"/>
    </location>
</feature>
<dbReference type="Pfam" id="PF13556">
    <property type="entry name" value="HTH_30"/>
    <property type="match status" value="1"/>
</dbReference>
<dbReference type="InterPro" id="IPR042070">
    <property type="entry name" value="PucR_C-HTH_sf"/>
</dbReference>
<keyword evidence="3" id="KW-1185">Reference proteome</keyword>
<sequence>MLLDTLAAFLAADGSPTRAADELCCHRNTVMHRLRRIESLTGHEVTDPRARLLWHLALLGTRALCPHRGPA</sequence>
<evidence type="ECO:0000313" key="2">
    <source>
        <dbReference type="EMBL" id="SDM54307.1"/>
    </source>
</evidence>
<dbReference type="Proteomes" id="UP000198680">
    <property type="component" value="Unassembled WGS sequence"/>
</dbReference>
<dbReference type="Gene3D" id="1.10.10.2840">
    <property type="entry name" value="PucR C-terminal helix-turn-helix domain"/>
    <property type="match status" value="1"/>
</dbReference>
<proteinExistence type="predicted"/>
<evidence type="ECO:0000313" key="3">
    <source>
        <dbReference type="Proteomes" id="UP000198680"/>
    </source>
</evidence>